<dbReference type="InterPro" id="IPR050445">
    <property type="entry name" value="Bact_polysacc_biosynth/exp"/>
</dbReference>
<organism evidence="6 7">
    <name type="scientific">Enterococcus lacertideformus</name>
    <dbReference type="NCBI Taxonomy" id="2771493"/>
    <lineage>
        <taxon>Bacteria</taxon>
        <taxon>Bacillati</taxon>
        <taxon>Bacillota</taxon>
        <taxon>Bacilli</taxon>
        <taxon>Lactobacillales</taxon>
        <taxon>Enterococcaceae</taxon>
        <taxon>Enterococcus</taxon>
    </lineage>
</organism>
<dbReference type="GO" id="GO:0000271">
    <property type="term" value="P:polysaccharide biosynthetic process"/>
    <property type="evidence" value="ECO:0007669"/>
    <property type="project" value="UniProtKB-KW"/>
</dbReference>
<dbReference type="GO" id="GO:0005524">
    <property type="term" value="F:ATP binding"/>
    <property type="evidence" value="ECO:0007669"/>
    <property type="project" value="UniProtKB-KW"/>
</dbReference>
<dbReference type="InterPro" id="IPR027417">
    <property type="entry name" value="P-loop_NTPase"/>
</dbReference>
<keyword evidence="6" id="KW-0808">Transferase</keyword>
<keyword evidence="6" id="KW-0418">Kinase</keyword>
<reference evidence="6" key="1">
    <citation type="submission" date="2020-09" db="EMBL/GenBank/DDBJ databases">
        <title>Genomic insights into the novelty and pathogenicity of a unique biofilm-forming Enterococcus sp. bacteria (Enterococcus lacertideformus) identified in reptiles.</title>
        <authorList>
            <person name="Agius J.E."/>
            <person name="Phalen D.N."/>
            <person name="Rose K."/>
            <person name="Eden J.-S."/>
        </authorList>
    </citation>
    <scope>NUCLEOTIDE SEQUENCE</scope>
    <source>
        <strain evidence="6">PHRS 0518</strain>
    </source>
</reference>
<evidence type="ECO:0000313" key="7">
    <source>
        <dbReference type="Proteomes" id="UP000637757"/>
    </source>
</evidence>
<dbReference type="GO" id="GO:0005886">
    <property type="term" value="C:plasma membrane"/>
    <property type="evidence" value="ECO:0007669"/>
    <property type="project" value="TreeGrafter"/>
</dbReference>
<comment type="caution">
    <text evidence="6">The sequence shown here is derived from an EMBL/GenBank/DDBJ whole genome shotgun (WGS) entry which is preliminary data.</text>
</comment>
<dbReference type="CDD" id="cd05387">
    <property type="entry name" value="BY-kinase"/>
    <property type="match status" value="1"/>
</dbReference>
<proteinExistence type="predicted"/>
<keyword evidence="5" id="KW-0270">Exopolysaccharide synthesis</keyword>
<dbReference type="PANTHER" id="PTHR32309:SF13">
    <property type="entry name" value="FERRIC ENTEROBACTIN TRANSPORT PROTEIN FEPE"/>
    <property type="match status" value="1"/>
</dbReference>
<evidence type="ECO:0000256" key="5">
    <source>
        <dbReference type="ARBA" id="ARBA00023169"/>
    </source>
</evidence>
<dbReference type="PANTHER" id="PTHR32309">
    <property type="entry name" value="TYROSINE-PROTEIN KINASE"/>
    <property type="match status" value="1"/>
</dbReference>
<gene>
    <name evidence="6" type="ORF">IC227_01255</name>
</gene>
<dbReference type="SUPFAM" id="SSF52540">
    <property type="entry name" value="P-loop containing nucleoside triphosphate hydrolases"/>
    <property type="match status" value="1"/>
</dbReference>
<dbReference type="Proteomes" id="UP000637757">
    <property type="component" value="Unassembled WGS sequence"/>
</dbReference>
<sequence>MLSRKKQPVQQDKINVAQISKLDDLDYMSANSFRDLKTNVEYQLRHKEKKIIVVTSANQGEGKSYCALHLARAFAEAKNKVLIIDMDLHRPRMSLQLGISSKPGITNLYEDDTTNHFILNEIDERIYATSCGRSTLNATEVLSSNKVSEFVDAQSDIFDIVIIDSPPIRLTPDSKIIISKFKNVVFVVRDNRTRKFEIEEALNSIKLVSPTLLGMVINYKKYSKKQRKKYGYGYK</sequence>
<keyword evidence="4" id="KW-0972">Capsule biogenesis/degradation</keyword>
<dbReference type="EMBL" id="JADAKE010000004">
    <property type="protein sequence ID" value="MBF8807284.1"/>
    <property type="molecule type" value="Genomic_DNA"/>
</dbReference>
<comment type="pathway">
    <text evidence="1">Capsule biogenesis; capsule polysaccharide biosynthesis.</text>
</comment>
<dbReference type="AlphaFoldDB" id="A0A931F7Z1"/>
<keyword evidence="2" id="KW-0547">Nucleotide-binding</keyword>
<evidence type="ECO:0000256" key="1">
    <source>
        <dbReference type="ARBA" id="ARBA00005132"/>
    </source>
</evidence>
<dbReference type="Pfam" id="PF10609">
    <property type="entry name" value="ParA"/>
    <property type="match status" value="1"/>
</dbReference>
<accession>A0A931F7Z1</accession>
<evidence type="ECO:0000256" key="2">
    <source>
        <dbReference type="ARBA" id="ARBA00022741"/>
    </source>
</evidence>
<dbReference type="Gene3D" id="3.40.50.300">
    <property type="entry name" value="P-loop containing nucleotide triphosphate hydrolases"/>
    <property type="match status" value="1"/>
</dbReference>
<dbReference type="NCBIfam" id="TIGR01007">
    <property type="entry name" value="eps_fam"/>
    <property type="match status" value="1"/>
</dbReference>
<evidence type="ECO:0000256" key="3">
    <source>
        <dbReference type="ARBA" id="ARBA00022840"/>
    </source>
</evidence>
<dbReference type="GO" id="GO:0004713">
    <property type="term" value="F:protein tyrosine kinase activity"/>
    <property type="evidence" value="ECO:0007669"/>
    <property type="project" value="TreeGrafter"/>
</dbReference>
<dbReference type="InterPro" id="IPR033756">
    <property type="entry name" value="YlxH/NBP35"/>
</dbReference>
<evidence type="ECO:0000313" key="6">
    <source>
        <dbReference type="EMBL" id="MBF8807284.1"/>
    </source>
</evidence>
<protein>
    <submittedName>
        <fullName evidence="6">CpsD/CapB family tyrosine-protein kinase</fullName>
    </submittedName>
</protein>
<keyword evidence="3" id="KW-0067">ATP-binding</keyword>
<evidence type="ECO:0000256" key="4">
    <source>
        <dbReference type="ARBA" id="ARBA00022903"/>
    </source>
</evidence>
<dbReference type="InterPro" id="IPR005702">
    <property type="entry name" value="Wzc-like_C"/>
</dbReference>
<keyword evidence="7" id="KW-1185">Reference proteome</keyword>
<name>A0A931F7Z1_9ENTE</name>